<dbReference type="Gene3D" id="1.10.1280.10">
    <property type="entry name" value="Di-copper center containing domain from catechol oxidase"/>
    <property type="match status" value="1"/>
</dbReference>
<accession>A0A1H7IPG4</accession>
<name>A0A1H7IPG4_9PROT</name>
<keyword evidence="2" id="KW-1185">Reference proteome</keyword>
<proteinExistence type="predicted"/>
<gene>
    <name evidence="1" type="ORF">SAMN05216387_102235</name>
</gene>
<protein>
    <submittedName>
        <fullName evidence="1">Uncharacterized protein</fullName>
    </submittedName>
</protein>
<dbReference type="AlphaFoldDB" id="A0A1H7IPG4"/>
<dbReference type="OrthoDB" id="118775at2"/>
<sequence>MSAVDPEAYLRPKPRHVAEAVPDAQLHHMPSPHDHPDEGHQHIAECPACAAGLHDHPIPREVVEMMAKREHRMHHWLWHEVRNNWHQYPRDIQQKIDELGWKPPRPVLDESGNPNLENDSGEDFFYMHRQMIADVNTILTQVGDPNYSRVQGWLVPPPPSDARYPVPPPWFNPSEQAQAPFANLERIKSDIFYLKRFCFWQKTFTDTTFLRTVTLGQLGVMIEMTIHNAMHMRWAAFPGSVRPEPTVATGDIDPTKGKMIEPKWDDPKYDYLGDTYSSHVNPIFWKLHGWIDDRIEAWKTANGVFGNDFWKGRWTGKMPGHEEGVTVHALLEDPNHAGPHMAEMHQVVNLISQTGVFHSNPFMPRFSMEAT</sequence>
<evidence type="ECO:0000313" key="2">
    <source>
        <dbReference type="Proteomes" id="UP000198620"/>
    </source>
</evidence>
<dbReference type="EMBL" id="FOBH01000002">
    <property type="protein sequence ID" value="SEK63772.1"/>
    <property type="molecule type" value="Genomic_DNA"/>
</dbReference>
<dbReference type="Proteomes" id="UP000198620">
    <property type="component" value="Unassembled WGS sequence"/>
</dbReference>
<dbReference type="STRING" id="1233.SAMN05216387_102235"/>
<organism evidence="1 2">
    <name type="scientific">Nitrosovibrio tenuis</name>
    <dbReference type="NCBI Taxonomy" id="1233"/>
    <lineage>
        <taxon>Bacteria</taxon>
        <taxon>Pseudomonadati</taxon>
        <taxon>Pseudomonadota</taxon>
        <taxon>Betaproteobacteria</taxon>
        <taxon>Nitrosomonadales</taxon>
        <taxon>Nitrosomonadaceae</taxon>
        <taxon>Nitrosovibrio</taxon>
    </lineage>
</organism>
<evidence type="ECO:0000313" key="1">
    <source>
        <dbReference type="EMBL" id="SEK63772.1"/>
    </source>
</evidence>
<dbReference type="RefSeq" id="WP_143053038.1">
    <property type="nucleotide sequence ID" value="NZ_FOBH01000002.1"/>
</dbReference>
<reference evidence="1 2" key="1">
    <citation type="submission" date="2016-10" db="EMBL/GenBank/DDBJ databases">
        <authorList>
            <person name="de Groot N.N."/>
        </authorList>
    </citation>
    <scope>NUCLEOTIDE SEQUENCE [LARGE SCALE GENOMIC DNA]</scope>
    <source>
        <strain evidence="1 2">Nv1</strain>
    </source>
</reference>
<dbReference type="InterPro" id="IPR008922">
    <property type="entry name" value="Di-copper_centre_dom_sf"/>
</dbReference>
<dbReference type="SUPFAM" id="SSF48056">
    <property type="entry name" value="Di-copper centre-containing domain"/>
    <property type="match status" value="1"/>
</dbReference>